<evidence type="ECO:0000259" key="9">
    <source>
        <dbReference type="Pfam" id="PF00814"/>
    </source>
</evidence>
<dbReference type="AlphaFoldDB" id="A0A0F3H021"/>
<dbReference type="PANTHER" id="PTHR11735">
    <property type="entry name" value="TRNA N6-ADENOSINE THREONYLCARBAMOYLTRANSFERASE"/>
    <property type="match status" value="1"/>
</dbReference>
<comment type="catalytic activity">
    <reaction evidence="7 8">
        <text>L-threonylcarbamoyladenylate + adenosine(37) in tRNA = N(6)-L-threonylcarbamoyladenosine(37) in tRNA + AMP + H(+)</text>
        <dbReference type="Rhea" id="RHEA:37059"/>
        <dbReference type="Rhea" id="RHEA-COMP:10162"/>
        <dbReference type="Rhea" id="RHEA-COMP:10163"/>
        <dbReference type="ChEBI" id="CHEBI:15378"/>
        <dbReference type="ChEBI" id="CHEBI:73682"/>
        <dbReference type="ChEBI" id="CHEBI:74411"/>
        <dbReference type="ChEBI" id="CHEBI:74418"/>
        <dbReference type="ChEBI" id="CHEBI:456215"/>
        <dbReference type="EC" id="2.3.1.234"/>
    </reaction>
</comment>
<feature type="binding site" evidence="8">
    <location>
        <position position="92"/>
    </location>
    <ligand>
        <name>Fe cation</name>
        <dbReference type="ChEBI" id="CHEBI:24875"/>
    </ligand>
</feature>
<dbReference type="EMBL" id="LACI01000667">
    <property type="protein sequence ID" value="KJU86268.1"/>
    <property type="molecule type" value="Genomic_DNA"/>
</dbReference>
<organism evidence="10 11">
    <name type="scientific">Candidatus Magnetobacterium bavaricum</name>
    <dbReference type="NCBI Taxonomy" id="29290"/>
    <lineage>
        <taxon>Bacteria</taxon>
        <taxon>Pseudomonadati</taxon>
        <taxon>Nitrospirota</taxon>
        <taxon>Thermodesulfovibrionia</taxon>
        <taxon>Thermodesulfovibrionales</taxon>
        <taxon>Candidatus Magnetobacteriaceae</taxon>
        <taxon>Candidatus Magnetobacterium</taxon>
    </lineage>
</organism>
<dbReference type="HAMAP" id="MF_01445">
    <property type="entry name" value="TsaD"/>
    <property type="match status" value="1"/>
</dbReference>
<dbReference type="GO" id="GO:0005506">
    <property type="term" value="F:iron ion binding"/>
    <property type="evidence" value="ECO:0007669"/>
    <property type="project" value="UniProtKB-UniRule"/>
</dbReference>
<evidence type="ECO:0000256" key="4">
    <source>
        <dbReference type="ARBA" id="ARBA00022723"/>
    </source>
</evidence>
<dbReference type="InterPro" id="IPR000905">
    <property type="entry name" value="Gcp-like_dom"/>
</dbReference>
<dbReference type="EC" id="2.3.1.234" evidence="8"/>
<comment type="similarity">
    <text evidence="8">Belongs to the KAE1 / TsaD family.</text>
</comment>
<dbReference type="InterPro" id="IPR017861">
    <property type="entry name" value="KAE1/TsaD"/>
</dbReference>
<feature type="binding site" evidence="8">
    <location>
        <position position="162"/>
    </location>
    <ligand>
        <name>substrate</name>
    </ligand>
</feature>
<dbReference type="GO" id="GO:0061711">
    <property type="term" value="F:tRNA N(6)-L-threonylcarbamoyladenine synthase activity"/>
    <property type="evidence" value="ECO:0007669"/>
    <property type="project" value="UniProtKB-EC"/>
</dbReference>
<gene>
    <name evidence="8" type="primary">tsaD</name>
    <name evidence="10" type="ORF">MBAV_001541</name>
</gene>
<keyword evidence="10" id="KW-0645">Protease</keyword>
<dbReference type="FunFam" id="3.30.420.40:FF:000040">
    <property type="entry name" value="tRNA N6-adenosine threonylcarbamoyltransferase"/>
    <property type="match status" value="1"/>
</dbReference>
<dbReference type="PRINTS" id="PR00789">
    <property type="entry name" value="OSIALOPTASE"/>
</dbReference>
<feature type="binding site" evidence="8">
    <location>
        <position position="274"/>
    </location>
    <ligand>
        <name>Fe cation</name>
        <dbReference type="ChEBI" id="CHEBI:24875"/>
    </ligand>
</feature>
<name>A0A0F3H021_9BACT</name>
<dbReference type="CDD" id="cd24133">
    <property type="entry name" value="ASKHA_NBD_TsaD_bac"/>
    <property type="match status" value="1"/>
</dbReference>
<dbReference type="SUPFAM" id="SSF53067">
    <property type="entry name" value="Actin-like ATPase domain"/>
    <property type="match status" value="2"/>
</dbReference>
<feature type="binding site" evidence="8">
    <location>
        <position position="88"/>
    </location>
    <ligand>
        <name>Fe cation</name>
        <dbReference type="ChEBI" id="CHEBI:24875"/>
    </ligand>
</feature>
<evidence type="ECO:0000256" key="3">
    <source>
        <dbReference type="ARBA" id="ARBA00022694"/>
    </source>
</evidence>
<dbReference type="Gene3D" id="3.30.420.40">
    <property type="match status" value="2"/>
</dbReference>
<dbReference type="NCBIfam" id="TIGR03723">
    <property type="entry name" value="T6A_TsaD_YgjD"/>
    <property type="match status" value="1"/>
</dbReference>
<keyword evidence="2 8" id="KW-0808">Transferase</keyword>
<comment type="cofactor">
    <cofactor evidence="8">
        <name>Fe(2+)</name>
        <dbReference type="ChEBI" id="CHEBI:29033"/>
    </cofactor>
    <text evidence="8">Binds 1 Fe(2+) ion per subunit.</text>
</comment>
<dbReference type="PANTHER" id="PTHR11735:SF6">
    <property type="entry name" value="TRNA N6-ADENOSINE THREONYLCARBAMOYLTRANSFERASE, MITOCHONDRIAL"/>
    <property type="match status" value="1"/>
</dbReference>
<proteinExistence type="inferred from homology"/>
<reference evidence="10 11" key="1">
    <citation type="submission" date="2015-02" db="EMBL/GenBank/DDBJ databases">
        <title>Single-cell genomics of uncultivated deep-branching MTB reveals a conserved set of magnetosome genes.</title>
        <authorList>
            <person name="Kolinko S."/>
            <person name="Richter M."/>
            <person name="Glockner F.O."/>
            <person name="Brachmann A."/>
            <person name="Schuler D."/>
        </authorList>
    </citation>
    <scope>NUCLEOTIDE SEQUENCE [LARGE SCALE GENOMIC DNA]</scope>
    <source>
        <strain evidence="10">TM-1</strain>
    </source>
</reference>
<keyword evidence="4 8" id="KW-0479">Metal-binding</keyword>
<dbReference type="InterPro" id="IPR043129">
    <property type="entry name" value="ATPase_NBD"/>
</dbReference>
<protein>
    <recommendedName>
        <fullName evidence="8">tRNA N6-adenosine threonylcarbamoyltransferase</fullName>
        <ecNumber evidence="8">2.3.1.234</ecNumber>
    </recommendedName>
    <alternativeName>
        <fullName evidence="8">N6-L-threonylcarbamoyladenine synthase</fullName>
        <shortName evidence="8">t(6)A synthase</shortName>
    </alternativeName>
    <alternativeName>
        <fullName evidence="8">t(6)A37 threonylcarbamoyladenosine biosynthesis protein TsaD</fullName>
    </alternativeName>
    <alternativeName>
        <fullName evidence="8">tRNA threonylcarbamoyladenosine biosynthesis protein TsaD</fullName>
    </alternativeName>
</protein>
<evidence type="ECO:0000256" key="8">
    <source>
        <dbReference type="HAMAP-Rule" id="MF_01445"/>
    </source>
</evidence>
<keyword evidence="1 8" id="KW-0963">Cytoplasm</keyword>
<feature type="domain" description="Gcp-like" evidence="9">
    <location>
        <begin position="2"/>
        <end position="280"/>
    </location>
</feature>
<keyword evidence="3 8" id="KW-0819">tRNA processing</keyword>
<dbReference type="GO" id="GO:0008233">
    <property type="term" value="F:peptidase activity"/>
    <property type="evidence" value="ECO:0007669"/>
    <property type="project" value="UniProtKB-KW"/>
</dbReference>
<evidence type="ECO:0000256" key="6">
    <source>
        <dbReference type="ARBA" id="ARBA00023315"/>
    </source>
</evidence>
<accession>A0A0F3H021</accession>
<dbReference type="Pfam" id="PF00814">
    <property type="entry name" value="TsaD"/>
    <property type="match status" value="1"/>
</dbReference>
<dbReference type="GO" id="GO:0005737">
    <property type="term" value="C:cytoplasm"/>
    <property type="evidence" value="ECO:0007669"/>
    <property type="project" value="UniProtKB-SubCell"/>
</dbReference>
<comment type="function">
    <text evidence="8">Required for the formation of a threonylcarbamoyl group on adenosine at position 37 (t(6)A37) in tRNAs that read codons beginning with adenine. Is involved in the transfer of the threonylcarbamoyl moiety of threonylcarbamoyl-AMP (TC-AMP) to the N6 group of A37, together with TsaE and TsaB. TsaD likely plays a direct catalytic role in this reaction.</text>
</comment>
<evidence type="ECO:0000256" key="2">
    <source>
        <dbReference type="ARBA" id="ARBA00022679"/>
    </source>
</evidence>
<keyword evidence="6 8" id="KW-0012">Acyltransferase</keyword>
<dbReference type="GO" id="GO:0006508">
    <property type="term" value="P:proteolysis"/>
    <property type="evidence" value="ECO:0007669"/>
    <property type="project" value="UniProtKB-KW"/>
</dbReference>
<feature type="binding site" evidence="8">
    <location>
        <begin position="112"/>
        <end position="116"/>
    </location>
    <ligand>
        <name>substrate</name>
    </ligand>
</feature>
<keyword evidence="5 8" id="KW-0408">Iron</keyword>
<dbReference type="GO" id="GO:0002949">
    <property type="term" value="P:tRNA threonylcarbamoyladenosine modification"/>
    <property type="evidence" value="ECO:0007669"/>
    <property type="project" value="UniProtKB-UniRule"/>
</dbReference>
<keyword evidence="10" id="KW-0378">Hydrolase</keyword>
<sequence>MLSNVVSNQSSFHSKYGGIVPEIASRRHMEQIWPVVDEAMRGAQVGFGDLSAVAVCHGPGLIGSLLVGCAFAKSVAYARGLALIGVNHLQGHICSVNLMDGQPPKFPYISLLVSGGHTSMYRVDGDGLYTLLGATRDDAAGEAYDKVARMLGLGYPGGPVIDTLAKDGNPKAINFPRAYMPDTLDFSFSGLKTSVMNYLKAPKAGVSVQDVCASFQAAVVDCLLRKVQQALNREGVSVVSITGGVAANNALRAGISALAPGIEAIIPPKALCTDNAAMIAAAAYISFKKRDFADLTLNPKAYMPVS</sequence>
<comment type="subcellular location">
    <subcellularLocation>
        <location evidence="8">Cytoplasm</location>
    </subcellularLocation>
</comment>
<evidence type="ECO:0000256" key="1">
    <source>
        <dbReference type="ARBA" id="ARBA00022490"/>
    </source>
</evidence>
<keyword evidence="11" id="KW-1185">Reference proteome</keyword>
<dbReference type="InterPro" id="IPR022450">
    <property type="entry name" value="TsaD"/>
</dbReference>
<feature type="binding site" evidence="8">
    <location>
        <position position="248"/>
    </location>
    <ligand>
        <name>substrate</name>
    </ligand>
</feature>
<evidence type="ECO:0000256" key="7">
    <source>
        <dbReference type="ARBA" id="ARBA00048117"/>
    </source>
</evidence>
<feature type="binding site" evidence="8">
    <location>
        <position position="158"/>
    </location>
    <ligand>
        <name>substrate</name>
    </ligand>
</feature>
<evidence type="ECO:0000313" key="11">
    <source>
        <dbReference type="Proteomes" id="UP000033423"/>
    </source>
</evidence>
<dbReference type="NCBIfam" id="TIGR00329">
    <property type="entry name" value="gcp_kae1"/>
    <property type="match status" value="1"/>
</dbReference>
<feature type="binding site" evidence="8">
    <location>
        <position position="145"/>
    </location>
    <ligand>
        <name>substrate</name>
    </ligand>
</feature>
<dbReference type="Proteomes" id="UP000033423">
    <property type="component" value="Unassembled WGS sequence"/>
</dbReference>
<comment type="caution">
    <text evidence="10">The sequence shown here is derived from an EMBL/GenBank/DDBJ whole genome shotgun (WGS) entry which is preliminary data.</text>
</comment>
<dbReference type="PATRIC" id="fig|29290.4.peg.2034"/>
<evidence type="ECO:0000256" key="5">
    <source>
        <dbReference type="ARBA" id="ARBA00023004"/>
    </source>
</evidence>
<evidence type="ECO:0000313" key="10">
    <source>
        <dbReference type="EMBL" id="KJU86268.1"/>
    </source>
</evidence>